<dbReference type="InterPro" id="IPR036121">
    <property type="entry name" value="ATPase_F1/V1/A1_a/bsu_N_sf"/>
</dbReference>
<accession>A0A150P7Q6</accession>
<dbReference type="EMBL" id="JELX01003709">
    <property type="protein sequence ID" value="KYF51518.1"/>
    <property type="molecule type" value="Genomic_DNA"/>
</dbReference>
<dbReference type="Gene3D" id="2.40.10.170">
    <property type="match status" value="1"/>
</dbReference>
<evidence type="ECO:0000256" key="8">
    <source>
        <dbReference type="ARBA" id="ARBA00023136"/>
    </source>
</evidence>
<sequence length="73" mass="7567">MVVGKITQVIGPVVDVDFPSGQLPKILNALKLSNPSISAEPDNLVLEVAQHLGESTVRTIAMDSTSGLVRGAA</sequence>
<dbReference type="PANTHER" id="PTHR15184">
    <property type="entry name" value="ATP SYNTHASE"/>
    <property type="match status" value="1"/>
</dbReference>
<keyword evidence="4" id="KW-0547">Nucleotide-binding</keyword>
<organism evidence="12 13">
    <name type="scientific">Sorangium cellulosum</name>
    <name type="common">Polyangium cellulosum</name>
    <dbReference type="NCBI Taxonomy" id="56"/>
    <lineage>
        <taxon>Bacteria</taxon>
        <taxon>Pseudomonadati</taxon>
        <taxon>Myxococcota</taxon>
        <taxon>Polyangia</taxon>
        <taxon>Polyangiales</taxon>
        <taxon>Polyangiaceae</taxon>
        <taxon>Sorangium</taxon>
    </lineage>
</organism>
<evidence type="ECO:0000256" key="2">
    <source>
        <dbReference type="ARBA" id="ARBA00008936"/>
    </source>
</evidence>
<keyword evidence="3" id="KW-0813">Transport</keyword>
<evidence type="ECO:0000313" key="13">
    <source>
        <dbReference type="Proteomes" id="UP000075604"/>
    </source>
</evidence>
<protein>
    <recommendedName>
        <fullName evidence="11">ATPase F1/V1/A1 complex alpha/beta subunit N-terminal domain-containing protein</fullName>
    </recommendedName>
</protein>
<dbReference type="CDD" id="cd18115">
    <property type="entry name" value="ATP-synt_F1_beta_N"/>
    <property type="match status" value="1"/>
</dbReference>
<dbReference type="Pfam" id="PF02874">
    <property type="entry name" value="ATP-synt_ab_N"/>
    <property type="match status" value="1"/>
</dbReference>
<dbReference type="Proteomes" id="UP000075604">
    <property type="component" value="Unassembled WGS sequence"/>
</dbReference>
<evidence type="ECO:0000256" key="1">
    <source>
        <dbReference type="ARBA" id="ARBA00004370"/>
    </source>
</evidence>
<dbReference type="SUPFAM" id="SSF50615">
    <property type="entry name" value="N-terminal domain of alpha and beta subunits of F1 ATP synthase"/>
    <property type="match status" value="1"/>
</dbReference>
<dbReference type="GO" id="GO:0046933">
    <property type="term" value="F:proton-transporting ATP synthase activity, rotational mechanism"/>
    <property type="evidence" value="ECO:0007669"/>
    <property type="project" value="TreeGrafter"/>
</dbReference>
<comment type="subcellular location">
    <subcellularLocation>
        <location evidence="1">Membrane</location>
    </subcellularLocation>
</comment>
<name>A0A150P7Q6_SORCE</name>
<evidence type="ECO:0000256" key="6">
    <source>
        <dbReference type="ARBA" id="ARBA00022967"/>
    </source>
</evidence>
<keyword evidence="8" id="KW-0472">Membrane</keyword>
<dbReference type="InterPro" id="IPR004100">
    <property type="entry name" value="ATPase_F1/V1/A1_a/bsu_N"/>
</dbReference>
<comment type="caution">
    <text evidence="12">The sequence shown here is derived from an EMBL/GenBank/DDBJ whole genome shotgun (WGS) entry which is preliminary data.</text>
</comment>
<dbReference type="FunFam" id="2.40.10.170:FF:000005">
    <property type="entry name" value="ATP synthase subunit beta"/>
    <property type="match status" value="1"/>
</dbReference>
<keyword evidence="5" id="KW-0067">ATP-binding</keyword>
<dbReference type="PANTHER" id="PTHR15184:SF71">
    <property type="entry name" value="ATP SYNTHASE SUBUNIT BETA, MITOCHONDRIAL"/>
    <property type="match status" value="1"/>
</dbReference>
<proteinExistence type="inferred from homology"/>
<evidence type="ECO:0000256" key="4">
    <source>
        <dbReference type="ARBA" id="ARBA00022741"/>
    </source>
</evidence>
<keyword evidence="9" id="KW-0139">CF(1)</keyword>
<evidence type="ECO:0000256" key="3">
    <source>
        <dbReference type="ARBA" id="ARBA00022448"/>
    </source>
</evidence>
<reference evidence="12 13" key="1">
    <citation type="submission" date="2014-02" db="EMBL/GenBank/DDBJ databases">
        <title>The small core and large imbalanced accessory genome model reveals a collaborative survival strategy of Sorangium cellulosum strains in nature.</title>
        <authorList>
            <person name="Han K."/>
            <person name="Peng R."/>
            <person name="Blom J."/>
            <person name="Li Y.-Z."/>
        </authorList>
    </citation>
    <scope>NUCLEOTIDE SEQUENCE [LARGE SCALE GENOMIC DNA]</scope>
    <source>
        <strain evidence="12 13">So0157-18</strain>
    </source>
</reference>
<gene>
    <name evidence="12" type="ORF">BE04_44440</name>
</gene>
<evidence type="ECO:0000313" key="12">
    <source>
        <dbReference type="EMBL" id="KYF51518.1"/>
    </source>
</evidence>
<feature type="domain" description="ATPase F1/V1/A1 complex alpha/beta subunit N-terminal" evidence="11">
    <location>
        <begin position="6"/>
        <end position="72"/>
    </location>
</feature>
<comment type="similarity">
    <text evidence="2">Belongs to the ATPase alpha/beta chains family.</text>
</comment>
<keyword evidence="6" id="KW-1278">Translocase</keyword>
<evidence type="ECO:0000256" key="5">
    <source>
        <dbReference type="ARBA" id="ARBA00022840"/>
    </source>
</evidence>
<evidence type="ECO:0000259" key="11">
    <source>
        <dbReference type="Pfam" id="PF02874"/>
    </source>
</evidence>
<dbReference type="InterPro" id="IPR050053">
    <property type="entry name" value="ATPase_alpha/beta_chains"/>
</dbReference>
<dbReference type="GO" id="GO:0005524">
    <property type="term" value="F:ATP binding"/>
    <property type="evidence" value="ECO:0007669"/>
    <property type="project" value="UniProtKB-KW"/>
</dbReference>
<evidence type="ECO:0000256" key="10">
    <source>
        <dbReference type="ARBA" id="ARBA00023310"/>
    </source>
</evidence>
<dbReference type="GO" id="GO:0045259">
    <property type="term" value="C:proton-transporting ATP synthase complex"/>
    <property type="evidence" value="ECO:0007669"/>
    <property type="project" value="UniProtKB-KW"/>
</dbReference>
<keyword evidence="7" id="KW-0406">Ion transport</keyword>
<evidence type="ECO:0000256" key="7">
    <source>
        <dbReference type="ARBA" id="ARBA00023065"/>
    </source>
</evidence>
<evidence type="ECO:0000256" key="9">
    <source>
        <dbReference type="ARBA" id="ARBA00023196"/>
    </source>
</evidence>
<keyword evidence="10" id="KW-0066">ATP synthesis</keyword>
<dbReference type="AlphaFoldDB" id="A0A150P7Q6"/>